<dbReference type="HOGENOM" id="CLU_125060_0_1_5"/>
<dbReference type="EMBL" id="AGWY01000008">
    <property type="protein sequence ID" value="EKS35978.1"/>
    <property type="molecule type" value="Genomic_DNA"/>
</dbReference>
<proteinExistence type="predicted"/>
<sequence>MSDTAEKVKKYAAAWNEADTTHRDALLAACWADNGIYVDPNVEILGRDNLSRHIAKVQMGRPGAHLEFMSGIETHHNVLRFLWRLVHADATFGDTSIDVGEIGPDGRLIKMIGFFGPPPSL</sequence>
<comment type="caution">
    <text evidence="1">The sequence shown here is derived from an EMBL/GenBank/DDBJ whole genome shotgun (WGS) entry which is preliminary data.</text>
</comment>
<keyword evidence="2" id="KW-1185">Reference proteome</keyword>
<protein>
    <submittedName>
        <fullName evidence="1">Uncharacterized protein</fullName>
    </submittedName>
</protein>
<dbReference type="OrthoDB" id="9808719at2"/>
<dbReference type="InterPro" id="IPR032710">
    <property type="entry name" value="NTF2-like_dom_sf"/>
</dbReference>
<name>K8PCA0_9BRAD</name>
<dbReference type="SUPFAM" id="SSF54427">
    <property type="entry name" value="NTF2-like"/>
    <property type="match status" value="1"/>
</dbReference>
<organism evidence="1 2">
    <name type="scientific">Afipia clevelandensis ATCC 49720</name>
    <dbReference type="NCBI Taxonomy" id="883079"/>
    <lineage>
        <taxon>Bacteria</taxon>
        <taxon>Pseudomonadati</taxon>
        <taxon>Pseudomonadota</taxon>
        <taxon>Alphaproteobacteria</taxon>
        <taxon>Hyphomicrobiales</taxon>
        <taxon>Nitrobacteraceae</taxon>
        <taxon>Afipia</taxon>
    </lineage>
</organism>
<dbReference type="PATRIC" id="fig|883079.3.peg.2225"/>
<gene>
    <name evidence="1" type="ORF">HMPREF9696_02190</name>
</gene>
<dbReference type="Gene3D" id="3.10.450.50">
    <property type="match status" value="1"/>
</dbReference>
<dbReference type="Proteomes" id="UP000001095">
    <property type="component" value="Unassembled WGS sequence"/>
</dbReference>
<dbReference type="RefSeq" id="WP_002713056.1">
    <property type="nucleotide sequence ID" value="NZ_KB375281.1"/>
</dbReference>
<dbReference type="AlphaFoldDB" id="K8PCA0"/>
<evidence type="ECO:0000313" key="1">
    <source>
        <dbReference type="EMBL" id="EKS35978.1"/>
    </source>
</evidence>
<accession>K8PCA0</accession>
<evidence type="ECO:0000313" key="2">
    <source>
        <dbReference type="Proteomes" id="UP000001095"/>
    </source>
</evidence>
<reference evidence="1 2" key="1">
    <citation type="submission" date="2012-04" db="EMBL/GenBank/DDBJ databases">
        <title>The Genome Sequence of Afipia clevelandensis ATCC 49720.</title>
        <authorList>
            <consortium name="The Broad Institute Genome Sequencing Platform"/>
            <person name="Earl A."/>
            <person name="Ward D."/>
            <person name="Feldgarden M."/>
            <person name="Gevers D."/>
            <person name="Huys G."/>
            <person name="Walker B."/>
            <person name="Young S.K."/>
            <person name="Zeng Q."/>
            <person name="Gargeya S."/>
            <person name="Fitzgerald M."/>
            <person name="Haas B."/>
            <person name="Abouelleil A."/>
            <person name="Alvarado L."/>
            <person name="Arachchi H.M."/>
            <person name="Berlin A."/>
            <person name="Chapman S.B."/>
            <person name="Goldberg J."/>
            <person name="Griggs A."/>
            <person name="Gujja S."/>
            <person name="Hansen M."/>
            <person name="Howarth C."/>
            <person name="Imamovic A."/>
            <person name="Larimer J."/>
            <person name="McCowen C."/>
            <person name="Montmayeur A."/>
            <person name="Murphy C."/>
            <person name="Neiman D."/>
            <person name="Pearson M."/>
            <person name="Priest M."/>
            <person name="Roberts A."/>
            <person name="Saif S."/>
            <person name="Shea T."/>
            <person name="Sisk P."/>
            <person name="Sykes S."/>
            <person name="Wortman J."/>
            <person name="Nusbaum C."/>
            <person name="Birren B."/>
        </authorList>
    </citation>
    <scope>NUCLEOTIDE SEQUENCE [LARGE SCALE GENOMIC DNA]</scope>
    <source>
        <strain evidence="1 2">ATCC 49720</strain>
    </source>
</reference>